<keyword evidence="2" id="KW-1133">Transmembrane helix</keyword>
<feature type="compositionally biased region" description="Acidic residues" evidence="1">
    <location>
        <begin position="108"/>
        <end position="127"/>
    </location>
</feature>
<dbReference type="Proteomes" id="UP000262583">
    <property type="component" value="Chromosome"/>
</dbReference>
<name>A0A2Z4Y5L8_SUMC1</name>
<dbReference type="NCBIfam" id="TIGR02532">
    <property type="entry name" value="IV_pilin_GFxxxE"/>
    <property type="match status" value="1"/>
</dbReference>
<feature type="transmembrane region" description="Helical" evidence="2">
    <location>
        <begin position="28"/>
        <end position="50"/>
    </location>
</feature>
<gene>
    <name evidence="3" type="ORF">BRCON_1469</name>
</gene>
<evidence type="ECO:0000256" key="1">
    <source>
        <dbReference type="SAM" id="MobiDB-lite"/>
    </source>
</evidence>
<organism evidence="3 4">
    <name type="scientific">Sumerlaea chitinivorans</name>
    <dbReference type="NCBI Taxonomy" id="2250252"/>
    <lineage>
        <taxon>Bacteria</taxon>
        <taxon>Candidatus Sumerlaeota</taxon>
        <taxon>Candidatus Sumerlaeia</taxon>
        <taxon>Candidatus Sumerlaeales</taxon>
        <taxon>Candidatus Sumerlaeaceae</taxon>
        <taxon>Candidatus Sumerlaea</taxon>
    </lineage>
</organism>
<dbReference type="AlphaFoldDB" id="A0A2Z4Y5L8"/>
<feature type="region of interest" description="Disordered" evidence="1">
    <location>
        <begin position="302"/>
        <end position="324"/>
    </location>
</feature>
<feature type="region of interest" description="Disordered" evidence="1">
    <location>
        <begin position="103"/>
        <end position="131"/>
    </location>
</feature>
<sequence>MSCAFTNREGRVATLGRGQPRGLTFIELLVAVLIVAAVMGSAIVAFVFLVRGSEEMRYRLEAINNGRHALDQLASDLMQASYGPTSAVPPHFFIGASVTQAVGNGKDDDNDGETDEEIFNGLDDDNDWTSADDRHAEISTTQTERAAFVGIPDWGDAHVDEDLKFSLTDLRFRIPGAGGYYSIHYYVGTFDGSPNVLIREVSTTTGTLASPVAFNVLSFGTLYWDSSTTSPTPWKTSWDSTVVGPDAPALPKSVALQLTVYAGRAPLTSAALGTPLETVSLTTVVNIQQSLVNSTFVTTNNPAKDLKNSSIEGQRPAAAVRRRP</sequence>
<keyword evidence="2" id="KW-0472">Membrane</keyword>
<feature type="compositionally biased region" description="Polar residues" evidence="1">
    <location>
        <begin position="302"/>
        <end position="312"/>
    </location>
</feature>
<dbReference type="KEGG" id="schv:BRCON_1469"/>
<reference evidence="3 4" key="1">
    <citation type="submission" date="2018-05" db="EMBL/GenBank/DDBJ databases">
        <title>A metagenomic window into the 2 km-deep terrestrial subsurface aquifer revealed taxonomically and functionally diverse microbial community comprising novel uncultured bacterial lineages.</title>
        <authorList>
            <person name="Kadnikov V.V."/>
            <person name="Mardanov A.V."/>
            <person name="Beletsky A.V."/>
            <person name="Banks D."/>
            <person name="Pimenov N.V."/>
            <person name="Frank Y.A."/>
            <person name="Karnachuk O.V."/>
            <person name="Ravin N.V."/>
        </authorList>
    </citation>
    <scope>NUCLEOTIDE SEQUENCE [LARGE SCALE GENOMIC DNA]</scope>
    <source>
        <strain evidence="3">BY</strain>
    </source>
</reference>
<dbReference type="InterPro" id="IPR012902">
    <property type="entry name" value="N_methyl_site"/>
</dbReference>
<evidence type="ECO:0000313" key="3">
    <source>
        <dbReference type="EMBL" id="AXA36246.1"/>
    </source>
</evidence>
<evidence type="ECO:0008006" key="5">
    <source>
        <dbReference type="Google" id="ProtNLM"/>
    </source>
</evidence>
<dbReference type="EMBL" id="CP030759">
    <property type="protein sequence ID" value="AXA36246.1"/>
    <property type="molecule type" value="Genomic_DNA"/>
</dbReference>
<accession>A0A2Z4Y5L8</accession>
<keyword evidence="2" id="KW-0812">Transmembrane</keyword>
<evidence type="ECO:0000313" key="4">
    <source>
        <dbReference type="Proteomes" id="UP000262583"/>
    </source>
</evidence>
<evidence type="ECO:0000256" key="2">
    <source>
        <dbReference type="SAM" id="Phobius"/>
    </source>
</evidence>
<protein>
    <recommendedName>
        <fullName evidence="5">Prepilin-type N-terminal cleavage/methylation domain-containing protein</fullName>
    </recommendedName>
</protein>
<proteinExistence type="predicted"/>